<organism evidence="3 4">
    <name type="scientific">Lacibacter luteus</name>
    <dbReference type="NCBI Taxonomy" id="2508719"/>
    <lineage>
        <taxon>Bacteria</taxon>
        <taxon>Pseudomonadati</taxon>
        <taxon>Bacteroidota</taxon>
        <taxon>Chitinophagia</taxon>
        <taxon>Chitinophagales</taxon>
        <taxon>Chitinophagaceae</taxon>
        <taxon>Lacibacter</taxon>
    </lineage>
</organism>
<keyword evidence="2" id="KW-0472">Membrane</keyword>
<feature type="transmembrane region" description="Helical" evidence="2">
    <location>
        <begin position="222"/>
        <end position="242"/>
    </location>
</feature>
<feature type="transmembrane region" description="Helical" evidence="2">
    <location>
        <begin position="418"/>
        <end position="439"/>
    </location>
</feature>
<sequence length="464" mass="51374">MAKQEIKKSRWQRVRKLFNDIHLWLGLASGLIVIAVCFSGTVYVFNTELTEKAAPHLYKVQPVAGKERIPVDSLLEKVKQEGGGAITGVTIPAELNRTYQFNVKKAGEEGPRGGTTYFVNPYTGEITGNSKEKNGTKEFMGTMFSLHRWLLLDKVKKPIIKGVENRKLGSMITGWATIIFTLGCITGLVIWFPQKVKYWRQGLKIKWNAGWKRINHDLHNSLAFYALIFLLLMGLTGPQWSFEWYRTGLQKTLGTYKPAEGGKGEGRPGEAGRERREGGERKEGEGRKEQGGDAMAGKEVRGGEKTDSATAKHEHAADTAAAVTTLAIADYVREADKVLPYSGNYVITLPADAKAKTMITKTKLGFFAPAAGDRITMDPKTANIEKLDIFKKKPFNERVAGSIKAIHVGNVYGTFTKILYFIACLIATTLPITGTMIWLNKMKKKTKGKKEEPVVALTGDEKVA</sequence>
<keyword evidence="4" id="KW-1185">Reference proteome</keyword>
<dbReference type="RefSeq" id="WP_129131279.1">
    <property type="nucleotide sequence ID" value="NZ_SDHW01000003.1"/>
</dbReference>
<evidence type="ECO:0000313" key="3">
    <source>
        <dbReference type="EMBL" id="RXK59905.1"/>
    </source>
</evidence>
<keyword evidence="2" id="KW-0812">Transmembrane</keyword>
<dbReference type="InterPro" id="IPR005625">
    <property type="entry name" value="PepSY-ass_TM"/>
</dbReference>
<feature type="region of interest" description="Disordered" evidence="1">
    <location>
        <begin position="256"/>
        <end position="316"/>
    </location>
</feature>
<reference evidence="3 4" key="1">
    <citation type="submission" date="2019-01" db="EMBL/GenBank/DDBJ databases">
        <title>Lacibacter sp. strain TTM-7.</title>
        <authorList>
            <person name="Chen W.-M."/>
        </authorList>
    </citation>
    <scope>NUCLEOTIDE SEQUENCE [LARGE SCALE GENOMIC DNA]</scope>
    <source>
        <strain evidence="3 4">TTM-7</strain>
    </source>
</reference>
<evidence type="ECO:0000256" key="2">
    <source>
        <dbReference type="SAM" id="Phobius"/>
    </source>
</evidence>
<feature type="transmembrane region" description="Helical" evidence="2">
    <location>
        <begin position="172"/>
        <end position="192"/>
    </location>
</feature>
<evidence type="ECO:0000256" key="1">
    <source>
        <dbReference type="SAM" id="MobiDB-lite"/>
    </source>
</evidence>
<protein>
    <submittedName>
        <fullName evidence="3">PepSY domain-containing protein</fullName>
    </submittedName>
</protein>
<dbReference type="Proteomes" id="UP000290204">
    <property type="component" value="Unassembled WGS sequence"/>
</dbReference>
<proteinExistence type="predicted"/>
<comment type="caution">
    <text evidence="3">The sequence shown here is derived from an EMBL/GenBank/DDBJ whole genome shotgun (WGS) entry which is preliminary data.</text>
</comment>
<dbReference type="PANTHER" id="PTHR34219:SF3">
    <property type="entry name" value="BLL7967 PROTEIN"/>
    <property type="match status" value="1"/>
</dbReference>
<dbReference type="OrthoDB" id="111691at2"/>
<dbReference type="AlphaFoldDB" id="A0A4Q1CIF1"/>
<name>A0A4Q1CIF1_9BACT</name>
<dbReference type="PANTHER" id="PTHR34219">
    <property type="entry name" value="IRON-REGULATED INNER MEMBRANE PROTEIN-RELATED"/>
    <property type="match status" value="1"/>
</dbReference>
<gene>
    <name evidence="3" type="ORF">ESA94_12710</name>
</gene>
<dbReference type="Pfam" id="PF03929">
    <property type="entry name" value="PepSY_TM"/>
    <property type="match status" value="1"/>
</dbReference>
<feature type="compositionally biased region" description="Basic and acidic residues" evidence="1">
    <location>
        <begin position="260"/>
        <end position="316"/>
    </location>
</feature>
<evidence type="ECO:0000313" key="4">
    <source>
        <dbReference type="Proteomes" id="UP000290204"/>
    </source>
</evidence>
<feature type="transmembrane region" description="Helical" evidence="2">
    <location>
        <begin position="21"/>
        <end position="45"/>
    </location>
</feature>
<dbReference type="EMBL" id="SDHW01000003">
    <property type="protein sequence ID" value="RXK59905.1"/>
    <property type="molecule type" value="Genomic_DNA"/>
</dbReference>
<accession>A0A4Q1CIF1</accession>
<keyword evidence="2" id="KW-1133">Transmembrane helix</keyword>